<dbReference type="Proteomes" id="UP000824890">
    <property type="component" value="Unassembled WGS sequence"/>
</dbReference>
<accession>A0ABQ8CRA6</accession>
<name>A0ABQ8CRA6_BRANA</name>
<dbReference type="PANTHER" id="PTHR36725">
    <property type="entry name" value="SENESCENCE-ASSOCIATED PROTEIN AAF, CHLOROLPLASTIC"/>
    <property type="match status" value="1"/>
</dbReference>
<feature type="compositionally biased region" description="Acidic residues" evidence="1">
    <location>
        <begin position="419"/>
        <end position="430"/>
    </location>
</feature>
<feature type="region of interest" description="Disordered" evidence="1">
    <location>
        <begin position="405"/>
        <end position="430"/>
    </location>
</feature>
<protein>
    <submittedName>
        <fullName evidence="2">Uncharacterized protein</fullName>
    </submittedName>
</protein>
<dbReference type="PANTHER" id="PTHR36725:SF1">
    <property type="entry name" value="SENESCENCE-ASSOCIATED PROTEIN AAF, CHLOROLPLASTIC"/>
    <property type="match status" value="1"/>
</dbReference>
<proteinExistence type="predicted"/>
<evidence type="ECO:0000313" key="3">
    <source>
        <dbReference type="Proteomes" id="UP000824890"/>
    </source>
</evidence>
<sequence length="430" mass="47262">MALNVSKGVPSSPILAKRVNASRSQRVLLAFSPKKGSSSAEELLQGLSCTKPVTFVTSRRSSTLCFLGKSQDTETKPQEDCLDSPNSQVVQKEGEKKVMPRRTSSSSQVLVEYVSNDAKFVNERARSDFVLLSRGIMRLDARARQDVAILGSGFLKLDARAREDTEKIDRNVKRKAERLHHIASILKNIAQSKLKNAADKHWSDGALEADLRRADYRAKQRAMEDALMALEFIKNIHDMMVQKMVDSLVMSETGTTDRISLEKNGKALDFFPGEVSSDRISAIEEAYRSMASALSEADGIIDYTDPEELELLVTTLIDLDAMDGKSSASLLAECSISPDVNTRKALANALAAAPSMWTLGNAGMGALQRLAEDSNPAIAAAASRAIIALKKQWEVEEGDSLRFMMNFEKPSDDDVKEKEEEDGDSDHDEI</sequence>
<keyword evidence="3" id="KW-1185">Reference proteome</keyword>
<feature type="region of interest" description="Disordered" evidence="1">
    <location>
        <begin position="74"/>
        <end position="102"/>
    </location>
</feature>
<comment type="caution">
    <text evidence="2">The sequence shown here is derived from an EMBL/GenBank/DDBJ whole genome shotgun (WGS) entry which is preliminary data.</text>
</comment>
<dbReference type="EMBL" id="JAGKQM010000007">
    <property type="protein sequence ID" value="KAH0919617.1"/>
    <property type="molecule type" value="Genomic_DNA"/>
</dbReference>
<evidence type="ECO:0000256" key="1">
    <source>
        <dbReference type="SAM" id="MobiDB-lite"/>
    </source>
</evidence>
<feature type="compositionally biased region" description="Basic and acidic residues" evidence="1">
    <location>
        <begin position="409"/>
        <end position="418"/>
    </location>
</feature>
<evidence type="ECO:0000313" key="2">
    <source>
        <dbReference type="EMBL" id="KAH0919617.1"/>
    </source>
</evidence>
<gene>
    <name evidence="2" type="ORF">HID58_027277</name>
</gene>
<dbReference type="InterPro" id="IPR044973">
    <property type="entry name" value="AAF-like"/>
</dbReference>
<reference evidence="2 3" key="1">
    <citation type="submission" date="2021-05" db="EMBL/GenBank/DDBJ databases">
        <title>Genome Assembly of Synthetic Allotetraploid Brassica napus Reveals Homoeologous Exchanges between Subgenomes.</title>
        <authorList>
            <person name="Davis J.T."/>
        </authorList>
    </citation>
    <scope>NUCLEOTIDE SEQUENCE [LARGE SCALE GENOMIC DNA]</scope>
    <source>
        <strain evidence="3">cv. Da-Ae</strain>
        <tissue evidence="2">Seedling</tissue>
    </source>
</reference>
<organism evidence="2 3">
    <name type="scientific">Brassica napus</name>
    <name type="common">Rape</name>
    <dbReference type="NCBI Taxonomy" id="3708"/>
    <lineage>
        <taxon>Eukaryota</taxon>
        <taxon>Viridiplantae</taxon>
        <taxon>Streptophyta</taxon>
        <taxon>Embryophyta</taxon>
        <taxon>Tracheophyta</taxon>
        <taxon>Spermatophyta</taxon>
        <taxon>Magnoliopsida</taxon>
        <taxon>eudicotyledons</taxon>
        <taxon>Gunneridae</taxon>
        <taxon>Pentapetalae</taxon>
        <taxon>rosids</taxon>
        <taxon>malvids</taxon>
        <taxon>Brassicales</taxon>
        <taxon>Brassicaceae</taxon>
        <taxon>Brassiceae</taxon>
        <taxon>Brassica</taxon>
    </lineage>
</organism>